<evidence type="ECO:0000256" key="2">
    <source>
        <dbReference type="SAM" id="Phobius"/>
    </source>
</evidence>
<keyword evidence="2" id="KW-1133">Transmembrane helix</keyword>
<accession>A0AAD4LK12</accession>
<comment type="caution">
    <text evidence="3">The sequence shown here is derived from an EMBL/GenBank/DDBJ whole genome shotgun (WGS) entry which is preliminary data.</text>
</comment>
<keyword evidence="2" id="KW-0472">Membrane</keyword>
<organism evidence="3 4">
    <name type="scientific">Lactarius akahatsu</name>
    <dbReference type="NCBI Taxonomy" id="416441"/>
    <lineage>
        <taxon>Eukaryota</taxon>
        <taxon>Fungi</taxon>
        <taxon>Dikarya</taxon>
        <taxon>Basidiomycota</taxon>
        <taxon>Agaricomycotina</taxon>
        <taxon>Agaricomycetes</taxon>
        <taxon>Russulales</taxon>
        <taxon>Russulaceae</taxon>
        <taxon>Lactarius</taxon>
    </lineage>
</organism>
<dbReference type="Proteomes" id="UP001201163">
    <property type="component" value="Unassembled WGS sequence"/>
</dbReference>
<reference evidence="3" key="1">
    <citation type="submission" date="2022-01" db="EMBL/GenBank/DDBJ databases">
        <title>Comparative genomics reveals a dynamic genome evolution in the ectomycorrhizal milk-cap (Lactarius) mushrooms.</title>
        <authorList>
            <consortium name="DOE Joint Genome Institute"/>
            <person name="Lebreton A."/>
            <person name="Tang N."/>
            <person name="Kuo A."/>
            <person name="LaButti K."/>
            <person name="Drula E."/>
            <person name="Barry K."/>
            <person name="Clum A."/>
            <person name="Lipzen A."/>
            <person name="Mousain D."/>
            <person name="Ng V."/>
            <person name="Wang R."/>
            <person name="Wang X."/>
            <person name="Dai Y."/>
            <person name="Henrissat B."/>
            <person name="Grigoriev I.V."/>
            <person name="Guerin-Laguette A."/>
            <person name="Yu F."/>
            <person name="Martin F.M."/>
        </authorList>
    </citation>
    <scope>NUCLEOTIDE SEQUENCE</scope>
    <source>
        <strain evidence="3">QP</strain>
    </source>
</reference>
<sequence>MTGTSSKSHIIRGVLGGVAALLAIVAISMIVWRRRRQSHGRTSIGSPFEASGEVMSHGTQVTLTPSNPTRSALALPEVAPVDTRPQADSQARLVHRSSSLEDALLPLRRVVSVPVGLSSKELARLRRSPANGSRSQSMDGRPSNPPLTSTADRGALRDAAAAATPSPEAWVPRSEFDVLRHEIQRLHAVISESPPSYASGALQSSSFHRLSDNIRFFLFSSFSSNTRS</sequence>
<dbReference type="EMBL" id="JAKELL010000012">
    <property type="protein sequence ID" value="KAH8995425.1"/>
    <property type="molecule type" value="Genomic_DNA"/>
</dbReference>
<evidence type="ECO:0008006" key="5">
    <source>
        <dbReference type="Google" id="ProtNLM"/>
    </source>
</evidence>
<proteinExistence type="predicted"/>
<evidence type="ECO:0000313" key="4">
    <source>
        <dbReference type="Proteomes" id="UP001201163"/>
    </source>
</evidence>
<dbReference type="AlphaFoldDB" id="A0AAD4LK12"/>
<keyword evidence="4" id="KW-1185">Reference proteome</keyword>
<evidence type="ECO:0000256" key="1">
    <source>
        <dbReference type="SAM" id="MobiDB-lite"/>
    </source>
</evidence>
<gene>
    <name evidence="3" type="ORF">EDB92DRAFT_204443</name>
</gene>
<keyword evidence="2" id="KW-0812">Transmembrane</keyword>
<evidence type="ECO:0000313" key="3">
    <source>
        <dbReference type="EMBL" id="KAH8995425.1"/>
    </source>
</evidence>
<name>A0AAD4LK12_9AGAM</name>
<protein>
    <recommendedName>
        <fullName evidence="5">Transmembrane protein</fullName>
    </recommendedName>
</protein>
<feature type="region of interest" description="Disordered" evidence="1">
    <location>
        <begin position="123"/>
        <end position="151"/>
    </location>
</feature>
<feature type="transmembrane region" description="Helical" evidence="2">
    <location>
        <begin position="12"/>
        <end position="32"/>
    </location>
</feature>